<evidence type="ECO:0000256" key="2">
    <source>
        <dbReference type="ARBA" id="ARBA00022679"/>
    </source>
</evidence>
<dbReference type="GO" id="GO:0008478">
    <property type="term" value="F:pyridoxal kinase activity"/>
    <property type="evidence" value="ECO:0007669"/>
    <property type="project" value="UniProtKB-EC"/>
</dbReference>
<dbReference type="Pfam" id="PF08543">
    <property type="entry name" value="Phos_pyr_kin"/>
    <property type="match status" value="1"/>
</dbReference>
<evidence type="ECO:0000313" key="8">
    <source>
        <dbReference type="Proteomes" id="UP000192738"/>
    </source>
</evidence>
<dbReference type="RefSeq" id="WP_084574777.1">
    <property type="nucleotide sequence ID" value="NZ_CP155572.1"/>
</dbReference>
<dbReference type="CDD" id="cd01173">
    <property type="entry name" value="pyridoxal_pyridoxamine_kinase"/>
    <property type="match status" value="1"/>
</dbReference>
<dbReference type="GO" id="GO:0005829">
    <property type="term" value="C:cytosol"/>
    <property type="evidence" value="ECO:0007669"/>
    <property type="project" value="TreeGrafter"/>
</dbReference>
<dbReference type="InterPro" id="IPR013749">
    <property type="entry name" value="PM/HMP-P_kinase-1"/>
</dbReference>
<keyword evidence="4 7" id="KW-0418">Kinase</keyword>
<dbReference type="AlphaFoldDB" id="A0A1W1ZQI2"/>
<dbReference type="PANTHER" id="PTHR10534:SF2">
    <property type="entry name" value="PYRIDOXAL KINASE"/>
    <property type="match status" value="1"/>
</dbReference>
<dbReference type="Gene3D" id="3.40.1190.20">
    <property type="match status" value="1"/>
</dbReference>
<dbReference type="InterPro" id="IPR004625">
    <property type="entry name" value="PyrdxlKinase"/>
</dbReference>
<accession>A0A1W1ZQI2</accession>
<dbReference type="PANTHER" id="PTHR10534">
    <property type="entry name" value="PYRIDOXAL KINASE"/>
    <property type="match status" value="1"/>
</dbReference>
<dbReference type="GO" id="GO:0009443">
    <property type="term" value="P:pyridoxal 5'-phosphate salvage"/>
    <property type="evidence" value="ECO:0007669"/>
    <property type="project" value="InterPro"/>
</dbReference>
<sequence length="288" mass="31914">MKPVIPRVAAVHDISCVGRCSLTVIMPILSNMGIQVCPLPTAVLSTHLGGFKDVAFCDFTERMPDFYRHWKQEGITFDCIYSGFLASEQQIDTVSQFIDEFSDNSPLVLVDPVMGDEGKLYSVYTSTMQEHMKRLVGKADIITPNFTEACFLLGERYEEQVAEPDSLKDWLVRLADFGPSIVIMTGIPLVNQQIMNIGYERGSGCFWEVVSEHIPARYPGTGDVFASVLAGALLYKHGLPFAMQLAADFVATAIKTTFAAATPTREGVLLESALPWLGQEWARCRRES</sequence>
<evidence type="ECO:0000259" key="6">
    <source>
        <dbReference type="Pfam" id="PF08543"/>
    </source>
</evidence>
<keyword evidence="2" id="KW-0808">Transferase</keyword>
<protein>
    <recommendedName>
        <fullName evidence="1">pyridoxal kinase</fullName>
        <ecNumber evidence="1">2.7.1.35</ecNumber>
    </recommendedName>
</protein>
<organism evidence="7 8">
    <name type="scientific">Sporomusa malonica</name>
    <dbReference type="NCBI Taxonomy" id="112901"/>
    <lineage>
        <taxon>Bacteria</taxon>
        <taxon>Bacillati</taxon>
        <taxon>Bacillota</taxon>
        <taxon>Negativicutes</taxon>
        <taxon>Selenomonadales</taxon>
        <taxon>Sporomusaceae</taxon>
        <taxon>Sporomusa</taxon>
    </lineage>
</organism>
<dbReference type="STRING" id="112901.SAMN04488500_104117"/>
<feature type="domain" description="Pyridoxamine kinase/Phosphomethylpyrimidine kinase" evidence="6">
    <location>
        <begin position="74"/>
        <end position="259"/>
    </location>
</feature>
<dbReference type="GO" id="GO:0005524">
    <property type="term" value="F:ATP binding"/>
    <property type="evidence" value="ECO:0007669"/>
    <property type="project" value="UniProtKB-KW"/>
</dbReference>
<keyword evidence="8" id="KW-1185">Reference proteome</keyword>
<dbReference type="InterPro" id="IPR029056">
    <property type="entry name" value="Ribokinase-like"/>
</dbReference>
<keyword evidence="5" id="KW-0067">ATP-binding</keyword>
<reference evidence="7 8" key="1">
    <citation type="submission" date="2017-04" db="EMBL/GenBank/DDBJ databases">
        <authorList>
            <person name="Afonso C.L."/>
            <person name="Miller P.J."/>
            <person name="Scott M.A."/>
            <person name="Spackman E."/>
            <person name="Goraichik I."/>
            <person name="Dimitrov K.M."/>
            <person name="Suarez D.L."/>
            <person name="Swayne D.E."/>
        </authorList>
    </citation>
    <scope>NUCLEOTIDE SEQUENCE [LARGE SCALE GENOMIC DNA]</scope>
    <source>
        <strain evidence="7 8">DSM 5090</strain>
    </source>
</reference>
<dbReference type="EC" id="2.7.1.35" evidence="1"/>
<evidence type="ECO:0000256" key="3">
    <source>
        <dbReference type="ARBA" id="ARBA00022741"/>
    </source>
</evidence>
<dbReference type="OrthoDB" id="9800808at2"/>
<dbReference type="EMBL" id="FWXI01000004">
    <property type="protein sequence ID" value="SMC50656.1"/>
    <property type="molecule type" value="Genomic_DNA"/>
</dbReference>
<proteinExistence type="predicted"/>
<dbReference type="Proteomes" id="UP000192738">
    <property type="component" value="Unassembled WGS sequence"/>
</dbReference>
<keyword evidence="3" id="KW-0547">Nucleotide-binding</keyword>
<evidence type="ECO:0000313" key="7">
    <source>
        <dbReference type="EMBL" id="SMC50656.1"/>
    </source>
</evidence>
<evidence type="ECO:0000256" key="4">
    <source>
        <dbReference type="ARBA" id="ARBA00022777"/>
    </source>
</evidence>
<evidence type="ECO:0000256" key="1">
    <source>
        <dbReference type="ARBA" id="ARBA00012104"/>
    </source>
</evidence>
<name>A0A1W1ZQI2_9FIRM</name>
<gene>
    <name evidence="7" type="ORF">SAMN04488500_104117</name>
</gene>
<dbReference type="NCBIfam" id="NF005491">
    <property type="entry name" value="PRK07105.1"/>
    <property type="match status" value="1"/>
</dbReference>
<evidence type="ECO:0000256" key="5">
    <source>
        <dbReference type="ARBA" id="ARBA00022840"/>
    </source>
</evidence>
<dbReference type="SUPFAM" id="SSF53613">
    <property type="entry name" value="Ribokinase-like"/>
    <property type="match status" value="1"/>
</dbReference>